<dbReference type="KEGG" id="avu:BK816_03965"/>
<dbReference type="PANTHER" id="PTHR42307">
    <property type="entry name" value="PUP DEAMIDASE/DEPUPYLASE"/>
    <property type="match status" value="1"/>
</dbReference>
<evidence type="ECO:0000313" key="2">
    <source>
        <dbReference type="Proteomes" id="UP000176288"/>
    </source>
</evidence>
<evidence type="ECO:0000313" key="1">
    <source>
        <dbReference type="EMBL" id="AOZ72555.1"/>
    </source>
</evidence>
<organism evidence="1 2">
    <name type="scientific">Boudabousia tangfeifanii</name>
    <dbReference type="NCBI Taxonomy" id="1912795"/>
    <lineage>
        <taxon>Bacteria</taxon>
        <taxon>Bacillati</taxon>
        <taxon>Actinomycetota</taxon>
        <taxon>Actinomycetes</taxon>
        <taxon>Actinomycetales</taxon>
        <taxon>Actinomycetaceae</taxon>
        <taxon>Boudabousia</taxon>
    </lineage>
</organism>
<name>A0A1D9MJS1_9ACTO</name>
<dbReference type="STRING" id="1912795.BK816_03965"/>
<dbReference type="GO" id="GO:0005524">
    <property type="term" value="F:ATP binding"/>
    <property type="evidence" value="ECO:0007669"/>
    <property type="project" value="TreeGrafter"/>
</dbReference>
<dbReference type="RefSeq" id="WP_071164021.1">
    <property type="nucleotide sequence ID" value="NZ_CP017812.1"/>
</dbReference>
<dbReference type="Proteomes" id="UP000176288">
    <property type="component" value="Chromosome"/>
</dbReference>
<reference evidence="1 2" key="1">
    <citation type="submission" date="2016-10" db="EMBL/GenBank/DDBJ databases">
        <title>Actinomyces aegypiusis sp. nov., isolated from the Aegypius monachus in Qinghai Tibet Plateau China.</title>
        <authorList>
            <person name="Wang Y."/>
        </authorList>
    </citation>
    <scope>NUCLEOTIDE SEQUENCE [LARGE SCALE GENOMIC DNA]</scope>
    <source>
        <strain evidence="1 2">VUL4_3</strain>
    </source>
</reference>
<accession>A0A1D9MJS1</accession>
<dbReference type="GO" id="GO:0019941">
    <property type="term" value="P:modification-dependent protein catabolic process"/>
    <property type="evidence" value="ECO:0007669"/>
    <property type="project" value="InterPro"/>
</dbReference>
<dbReference type="EMBL" id="CP017812">
    <property type="protein sequence ID" value="AOZ72555.1"/>
    <property type="molecule type" value="Genomic_DNA"/>
</dbReference>
<keyword evidence="2" id="KW-1185">Reference proteome</keyword>
<sequence length="486" mass="54986">MLLGSEFELGIVPLSSKPVGVCEPAINLVGNYQRVLRSAGHRAKWNYLSETPLKSVFGDDILRDEADPSLLTDDAKSVLGRDDLDLLATNLVTKNGGRFYVDHAHPEYSTPECENPLALVMAEAALSQIAQEAMAANDRQYLLYQNLTDGKGNTWGYHENYQFSRQTDFQKLIVPLATFLVVRNLLCGAGKLGIGRKNDLPGFQISSRADFFESLSGVQTTYQRPIVNLRDEPHADRQKWRRLHVITGDANRLPFTAYLKFVGTSLFLWAWERQTLRGDDSEFQKLCLSDPVKVMPLVSRDLFGAKRYQMQSGKELSAVEILVGFSRIIGKELESVQHESDLPYLDAPAFFANWQETLQKFTQGGPQAVSDRVEWALKYSWLDAARQKFDTDWQDPKLAALEQSWADLRDEKSVYRRLEKAGLVAPLPTHEGVKTTPSIRAQRRAELVNDPRVESIGWRYVCYRGHGKSNCHEILCETAADEREEK</sequence>
<proteinExistence type="predicted"/>
<dbReference type="PANTHER" id="PTHR42307:SF2">
    <property type="entry name" value="PUP DEAMIDASE_DEPUPYLASE"/>
    <property type="match status" value="1"/>
</dbReference>
<dbReference type="InterPro" id="IPR004347">
    <property type="entry name" value="Pup_ligase/deamidase"/>
</dbReference>
<evidence type="ECO:0008006" key="3">
    <source>
        <dbReference type="Google" id="ProtNLM"/>
    </source>
</evidence>
<dbReference type="OrthoDB" id="9760627at2"/>
<dbReference type="Pfam" id="PF03136">
    <property type="entry name" value="Pup_ligase"/>
    <property type="match status" value="1"/>
</dbReference>
<gene>
    <name evidence="1" type="ORF">BK816_03965</name>
</gene>
<dbReference type="AlphaFoldDB" id="A0A1D9MJS1"/>
<dbReference type="GO" id="GO:0070490">
    <property type="term" value="P:protein pupylation"/>
    <property type="evidence" value="ECO:0007669"/>
    <property type="project" value="TreeGrafter"/>
</dbReference>
<dbReference type="GO" id="GO:0010498">
    <property type="term" value="P:proteasomal protein catabolic process"/>
    <property type="evidence" value="ECO:0007669"/>
    <property type="project" value="InterPro"/>
</dbReference>
<protein>
    <recommendedName>
        <fullName evidence="3">Proteasome accessory factor PafA2</fullName>
    </recommendedName>
</protein>